<dbReference type="AlphaFoldDB" id="A0A1L6BSJ5"/>
<evidence type="ECO:0000313" key="1">
    <source>
        <dbReference type="EMBL" id="APQ38989.1"/>
    </source>
</evidence>
<organism evidence="1">
    <name type="scientific">Trimeris anceps</name>
    <dbReference type="NCBI Taxonomy" id="368681"/>
    <lineage>
        <taxon>Eukaryota</taxon>
        <taxon>Viridiplantae</taxon>
        <taxon>Streptophyta</taxon>
        <taxon>Embryophyta</taxon>
        <taxon>Tracheophyta</taxon>
        <taxon>Spermatophyta</taxon>
        <taxon>Magnoliopsida</taxon>
        <taxon>eudicotyledons</taxon>
        <taxon>Gunneridae</taxon>
        <taxon>Pentapetalae</taxon>
        <taxon>asterids</taxon>
        <taxon>campanulids</taxon>
        <taxon>Asterales</taxon>
        <taxon>Campanulaceae</taxon>
        <taxon>Trimeris</taxon>
    </lineage>
</organism>
<proteinExistence type="predicted"/>
<reference evidence="1" key="2">
    <citation type="journal article" date="2017" name="Am. J. Bot.">
        <title>The East Asian origin of the giant lobelias.</title>
        <authorList>
            <person name="Knox E.B."/>
            <person name="Li C."/>
        </authorList>
    </citation>
    <scope>NUCLEOTIDE SEQUENCE</scope>
</reference>
<keyword evidence="1" id="KW-0934">Plastid</keyword>
<reference evidence="1" key="1">
    <citation type="journal article" date="2014" name="Proc. Natl. Acad. Sci. U.S.A.">
        <title>The dynamic history of plastid genomes in the Campanulaceae sensu lato is unique among angiosperms.</title>
        <authorList>
            <person name="Knox E.B."/>
        </authorList>
    </citation>
    <scope>NUCLEOTIDE SEQUENCE</scope>
</reference>
<dbReference type="EMBL" id="KY354216">
    <property type="protein sequence ID" value="APQ38989.1"/>
    <property type="molecule type" value="Genomic_DNA"/>
</dbReference>
<name>A0A1L6BSJ5_9ASTR</name>
<sequence>MTVLRPVRSFFFKLMKLMPVGVPKVLVPIPEKEDGEVRRPESYEHAEGPMNFNHCAYNCPKHFPAKDSCKYKTDSPANPVQKRASINGPVLGSVEQKNPYCNNNNCEANCLPKGARINGKRLPEVEQENLFRKLDKVLKKFLSTRKNRNLCPFSERFSERKKEILKYPHHEEGHLLKHYCHKYEGHTYGSAYGYKGGHSKIFSEIFRTAKVEGAHWMDQTIDRLPKTRRAWKLVHDEVQSLLIKEATKNPQKEEHIHARELGFFHGALALLKDRKREFSG</sequence>
<gene>
    <name evidence="1" type="primary">ORF280</name>
    <name evidence="1" type="ORF">Lo_anc1Pt0117</name>
</gene>
<geneLocation type="plastid" evidence="1"/>
<protein>
    <submittedName>
        <fullName evidence="1">Uncharacterized protein</fullName>
    </submittedName>
</protein>
<dbReference type="RefSeq" id="YP_009339596.1">
    <property type="nucleotide sequence ID" value="NC_033366.1"/>
</dbReference>
<dbReference type="GeneID" id="30859889"/>
<accession>A0A1L6BSJ5</accession>